<organism evidence="1 2">
    <name type="scientific">Enterobacter agglomerans</name>
    <name type="common">Erwinia herbicola</name>
    <name type="synonym">Pantoea agglomerans</name>
    <dbReference type="NCBI Taxonomy" id="549"/>
    <lineage>
        <taxon>Bacteria</taxon>
        <taxon>Pseudomonadati</taxon>
        <taxon>Pseudomonadota</taxon>
        <taxon>Gammaproteobacteria</taxon>
        <taxon>Enterobacterales</taxon>
        <taxon>Erwiniaceae</taxon>
        <taxon>Pantoea</taxon>
        <taxon>Pantoea agglomerans group</taxon>
    </lineage>
</organism>
<evidence type="ECO:0000313" key="2">
    <source>
        <dbReference type="Proteomes" id="UP000633731"/>
    </source>
</evidence>
<dbReference type="EMBL" id="JAEOXF010000011">
    <property type="protein sequence ID" value="MBK4726813.1"/>
    <property type="molecule type" value="Genomic_DNA"/>
</dbReference>
<reference evidence="1" key="1">
    <citation type="submission" date="2021-01" db="EMBL/GenBank/DDBJ databases">
        <title>Draft genome of Pantoea agglomerans Eh 335.</title>
        <authorList>
            <person name="Emsley S.A."/>
            <person name="Oline D.K."/>
            <person name="Saw J.H."/>
            <person name="Ushijima B."/>
            <person name="Videau P."/>
            <person name="Koyack M.J."/>
        </authorList>
    </citation>
    <scope>NUCLEOTIDE SEQUENCE</scope>
    <source>
        <strain evidence="1">Eh 335</strain>
    </source>
</reference>
<protein>
    <submittedName>
        <fullName evidence="1">Uncharacterized protein</fullName>
    </submittedName>
</protein>
<dbReference type="Proteomes" id="UP000633731">
    <property type="component" value="Unassembled WGS sequence"/>
</dbReference>
<name>A0ACC5RQ03_ENTAG</name>
<comment type="caution">
    <text evidence="1">The sequence shown here is derived from an EMBL/GenBank/DDBJ whole genome shotgun (WGS) entry which is preliminary data.</text>
</comment>
<sequence length="137" mass="16260">MVRWRCNLRASRRAQTLSLVLHGTLILALLLAPWPDSASLPRILLLLLVLLECQRSRHRIRHCRGEITLYEGRVIGWAQCQWRMTSRPWLTQRAIRLTLQNKAGCRERLWLFADGMDSSEWRLLRQHLLNEKEPRDE</sequence>
<proteinExistence type="predicted"/>
<gene>
    <name evidence="1" type="ORF">JJL49_16385</name>
</gene>
<accession>A0ACC5RQ03</accession>
<evidence type="ECO:0000313" key="1">
    <source>
        <dbReference type="EMBL" id="MBK4726813.1"/>
    </source>
</evidence>
<keyword evidence="2" id="KW-1185">Reference proteome</keyword>